<feature type="domain" description="HTH marR-type" evidence="1">
    <location>
        <begin position="14"/>
        <end position="159"/>
    </location>
</feature>
<proteinExistence type="predicted"/>
<dbReference type="InterPro" id="IPR036388">
    <property type="entry name" value="WH-like_DNA-bd_sf"/>
</dbReference>
<dbReference type="SMART" id="SM00347">
    <property type="entry name" value="HTH_MARR"/>
    <property type="match status" value="1"/>
</dbReference>
<accession>A0A395JSW0</accession>
<dbReference type="PANTHER" id="PTHR33164">
    <property type="entry name" value="TRANSCRIPTIONAL REGULATOR, MARR FAMILY"/>
    <property type="match status" value="1"/>
</dbReference>
<keyword evidence="3" id="KW-1185">Reference proteome</keyword>
<dbReference type="PANTHER" id="PTHR33164:SF57">
    <property type="entry name" value="MARR-FAMILY TRANSCRIPTIONAL REGULATOR"/>
    <property type="match status" value="1"/>
</dbReference>
<dbReference type="Proteomes" id="UP000253083">
    <property type="component" value="Unassembled WGS sequence"/>
</dbReference>
<gene>
    <name evidence="2" type="ORF">DFR28_101943</name>
</gene>
<dbReference type="RefSeq" id="WP_113953111.1">
    <property type="nucleotide sequence ID" value="NZ_QNRT01000001.1"/>
</dbReference>
<dbReference type="Gene3D" id="1.10.10.10">
    <property type="entry name" value="Winged helix-like DNA-binding domain superfamily/Winged helix DNA-binding domain"/>
    <property type="match status" value="1"/>
</dbReference>
<dbReference type="PROSITE" id="PS50995">
    <property type="entry name" value="HTH_MARR_2"/>
    <property type="match status" value="1"/>
</dbReference>
<dbReference type="FunCoup" id="A0A395JSW0">
    <property type="interactions" value="161"/>
</dbReference>
<dbReference type="InParanoid" id="A0A395JSW0"/>
<dbReference type="EMBL" id="QNRT01000001">
    <property type="protein sequence ID" value="RBP53556.1"/>
    <property type="molecule type" value="Genomic_DNA"/>
</dbReference>
<protein>
    <submittedName>
        <fullName evidence="2">MarR family transcriptional regulator</fullName>
    </submittedName>
</protein>
<sequence length="168" mass="19341">MSQVAIPRSARIDSSKLTKSRSKQALRLWLRLFSCQSMIEDIIRVRLRDDHGITLPQFDVLAELDNADEPLTMSELSQHLVVSNGNITGVIDRLEREKFLKRVRSDQDRRVQYIQLTDSGQERFKAIAAEHETWVADLFSALDRDEVDQMINTLKKTKESIQGKSNKT</sequence>
<dbReference type="GO" id="GO:0003700">
    <property type="term" value="F:DNA-binding transcription factor activity"/>
    <property type="evidence" value="ECO:0007669"/>
    <property type="project" value="InterPro"/>
</dbReference>
<reference evidence="2 3" key="1">
    <citation type="submission" date="2018-06" db="EMBL/GenBank/DDBJ databases">
        <title>Genomic Encyclopedia of Type Strains, Phase IV (KMG-IV): sequencing the most valuable type-strain genomes for metagenomic binning, comparative biology and taxonomic classification.</title>
        <authorList>
            <person name="Goeker M."/>
        </authorList>
    </citation>
    <scope>NUCLEOTIDE SEQUENCE [LARGE SCALE GENOMIC DNA]</scope>
    <source>
        <strain evidence="2 3">DSM 24032</strain>
    </source>
</reference>
<dbReference type="InterPro" id="IPR000835">
    <property type="entry name" value="HTH_MarR-typ"/>
</dbReference>
<evidence type="ECO:0000259" key="1">
    <source>
        <dbReference type="PROSITE" id="PS50995"/>
    </source>
</evidence>
<dbReference type="PRINTS" id="PR00598">
    <property type="entry name" value="HTHMARR"/>
</dbReference>
<dbReference type="AlphaFoldDB" id="A0A395JSW0"/>
<evidence type="ECO:0000313" key="2">
    <source>
        <dbReference type="EMBL" id="RBP53556.1"/>
    </source>
</evidence>
<dbReference type="SUPFAM" id="SSF46785">
    <property type="entry name" value="Winged helix' DNA-binding domain"/>
    <property type="match status" value="1"/>
</dbReference>
<dbReference type="OrthoDB" id="5296557at2"/>
<dbReference type="GO" id="GO:0006950">
    <property type="term" value="P:response to stress"/>
    <property type="evidence" value="ECO:0007669"/>
    <property type="project" value="TreeGrafter"/>
</dbReference>
<comment type="caution">
    <text evidence="2">The sequence shown here is derived from an EMBL/GenBank/DDBJ whole genome shotgun (WGS) entry which is preliminary data.</text>
</comment>
<name>A0A395JSW0_9GAMM</name>
<organism evidence="2 3">
    <name type="scientific">Arenicella xantha</name>
    <dbReference type="NCBI Taxonomy" id="644221"/>
    <lineage>
        <taxon>Bacteria</taxon>
        <taxon>Pseudomonadati</taxon>
        <taxon>Pseudomonadota</taxon>
        <taxon>Gammaproteobacteria</taxon>
        <taxon>Arenicellales</taxon>
        <taxon>Arenicellaceae</taxon>
        <taxon>Arenicella</taxon>
    </lineage>
</organism>
<evidence type="ECO:0000313" key="3">
    <source>
        <dbReference type="Proteomes" id="UP000253083"/>
    </source>
</evidence>
<dbReference type="InterPro" id="IPR036390">
    <property type="entry name" value="WH_DNA-bd_sf"/>
</dbReference>
<dbReference type="InterPro" id="IPR039422">
    <property type="entry name" value="MarR/SlyA-like"/>
</dbReference>
<dbReference type="Pfam" id="PF01047">
    <property type="entry name" value="MarR"/>
    <property type="match status" value="1"/>
</dbReference>